<name>A0ACC3Z150_COLTU</name>
<accession>A0ACC3Z150</accession>
<evidence type="ECO:0000313" key="2">
    <source>
        <dbReference type="Proteomes" id="UP000805649"/>
    </source>
</evidence>
<protein>
    <submittedName>
        <fullName evidence="1">Uncharacterized protein</fullName>
    </submittedName>
</protein>
<evidence type="ECO:0000313" key="1">
    <source>
        <dbReference type="EMBL" id="KAL0937809.1"/>
    </source>
</evidence>
<organism evidence="1 2">
    <name type="scientific">Colletotrichum truncatum</name>
    <name type="common">Anthracnose fungus</name>
    <name type="synonym">Colletotrichum capsici</name>
    <dbReference type="NCBI Taxonomy" id="5467"/>
    <lineage>
        <taxon>Eukaryota</taxon>
        <taxon>Fungi</taxon>
        <taxon>Dikarya</taxon>
        <taxon>Ascomycota</taxon>
        <taxon>Pezizomycotina</taxon>
        <taxon>Sordariomycetes</taxon>
        <taxon>Hypocreomycetidae</taxon>
        <taxon>Glomerellales</taxon>
        <taxon>Glomerellaceae</taxon>
        <taxon>Colletotrichum</taxon>
        <taxon>Colletotrichum truncatum species complex</taxon>
    </lineage>
</organism>
<dbReference type="Proteomes" id="UP000805649">
    <property type="component" value="Unassembled WGS sequence"/>
</dbReference>
<reference evidence="1 2" key="1">
    <citation type="journal article" date="2020" name="Phytopathology">
        <title>Genome Sequence Resources of Colletotrichum truncatum, C. plurivorum, C. musicola, and C. sojae: Four Species Pathogenic to Soybean (Glycine max).</title>
        <authorList>
            <person name="Rogerio F."/>
            <person name="Boufleur T.R."/>
            <person name="Ciampi-Guillardi M."/>
            <person name="Sukno S.A."/>
            <person name="Thon M.R."/>
            <person name="Massola Junior N.S."/>
            <person name="Baroncelli R."/>
        </authorList>
    </citation>
    <scope>NUCLEOTIDE SEQUENCE [LARGE SCALE GENOMIC DNA]</scope>
    <source>
        <strain evidence="1 2">CMES1059</strain>
    </source>
</reference>
<dbReference type="EMBL" id="VUJX02000004">
    <property type="protein sequence ID" value="KAL0937809.1"/>
    <property type="molecule type" value="Genomic_DNA"/>
</dbReference>
<proteinExistence type="predicted"/>
<sequence length="254" mass="27897">MAGGITVAPPIIIPTKHLYTPRIYLTRIAHLIDDEGKIRPTFVTLTPSDFMEYLSFKTMLTFPPDRVMTSTSLSSIPLSVTWWKPIKPGQIYNEVVDPRTAPILTRPLTEIYSTLTVSWPTDIPLPSASLETTSSTTSTTSTSTTLQTSTSTSTSSIPFFKTWQKPIRSDDASNEAVDPRTATLSTRPLTEIYPTLTTSSSSSEETSAHRRTRTRDFTLFRAKFSPPSSKTSQASTAAEASAIPLHIKPSPARP</sequence>
<gene>
    <name evidence="1" type="ORF">CTRU02_207540</name>
</gene>
<keyword evidence="2" id="KW-1185">Reference proteome</keyword>
<comment type="caution">
    <text evidence="1">The sequence shown here is derived from an EMBL/GenBank/DDBJ whole genome shotgun (WGS) entry which is preliminary data.</text>
</comment>